<accession>A0A518GSD2</accession>
<evidence type="ECO:0000313" key="2">
    <source>
        <dbReference type="EMBL" id="QDV31508.1"/>
    </source>
</evidence>
<name>A0A518GSD2_9PLAN</name>
<dbReference type="EMBL" id="CP036299">
    <property type="protein sequence ID" value="QDV31508.1"/>
    <property type="molecule type" value="Genomic_DNA"/>
</dbReference>
<keyword evidence="3" id="KW-1185">Reference proteome</keyword>
<protein>
    <submittedName>
        <fullName evidence="2">Uncharacterized protein</fullName>
    </submittedName>
</protein>
<proteinExistence type="predicted"/>
<evidence type="ECO:0000256" key="1">
    <source>
        <dbReference type="SAM" id="MobiDB-lite"/>
    </source>
</evidence>
<evidence type="ECO:0000313" key="3">
    <source>
        <dbReference type="Proteomes" id="UP000315349"/>
    </source>
</evidence>
<organism evidence="2 3">
    <name type="scientific">Planctopirus ephydatiae</name>
    <dbReference type="NCBI Taxonomy" id="2528019"/>
    <lineage>
        <taxon>Bacteria</taxon>
        <taxon>Pseudomonadati</taxon>
        <taxon>Planctomycetota</taxon>
        <taxon>Planctomycetia</taxon>
        <taxon>Planctomycetales</taxon>
        <taxon>Planctomycetaceae</taxon>
        <taxon>Planctopirus</taxon>
    </lineage>
</organism>
<sequence>MGVSAQLCERGYSYLKVPAVSSPVSPREKHQTRVHHATVESHTNERDLTMSKRHAPLMIQALVNRVGTSGVIKTPGLIPKLSSTIPFPTSPNSNPFPVISAAQPLFFERHRVVSIGELPMKSPDRFAVQREVFRARHCD</sequence>
<dbReference type="Proteomes" id="UP000315349">
    <property type="component" value="Chromosome"/>
</dbReference>
<dbReference type="KEGG" id="peh:Spb1_34530"/>
<gene>
    <name evidence="2" type="ORF">Spb1_34530</name>
</gene>
<dbReference type="AlphaFoldDB" id="A0A518GSD2"/>
<feature type="region of interest" description="Disordered" evidence="1">
    <location>
        <begin position="20"/>
        <end position="46"/>
    </location>
</feature>
<reference evidence="2 3" key="1">
    <citation type="submission" date="2019-02" db="EMBL/GenBank/DDBJ databases">
        <title>Deep-cultivation of Planctomycetes and their phenomic and genomic characterization uncovers novel biology.</title>
        <authorList>
            <person name="Wiegand S."/>
            <person name="Jogler M."/>
            <person name="Boedeker C."/>
            <person name="Pinto D."/>
            <person name="Vollmers J."/>
            <person name="Rivas-Marin E."/>
            <person name="Kohn T."/>
            <person name="Peeters S.H."/>
            <person name="Heuer A."/>
            <person name="Rast P."/>
            <person name="Oberbeckmann S."/>
            <person name="Bunk B."/>
            <person name="Jeske O."/>
            <person name="Meyerdierks A."/>
            <person name="Storesund J.E."/>
            <person name="Kallscheuer N."/>
            <person name="Luecker S."/>
            <person name="Lage O.M."/>
            <person name="Pohl T."/>
            <person name="Merkel B.J."/>
            <person name="Hornburger P."/>
            <person name="Mueller R.-W."/>
            <person name="Bruemmer F."/>
            <person name="Labrenz M."/>
            <person name="Spormann A.M."/>
            <person name="Op den Camp H."/>
            <person name="Overmann J."/>
            <person name="Amann R."/>
            <person name="Jetten M.S.M."/>
            <person name="Mascher T."/>
            <person name="Medema M.H."/>
            <person name="Devos D.P."/>
            <person name="Kaster A.-K."/>
            <person name="Ovreas L."/>
            <person name="Rohde M."/>
            <person name="Galperin M.Y."/>
            <person name="Jogler C."/>
        </authorList>
    </citation>
    <scope>NUCLEOTIDE SEQUENCE [LARGE SCALE GENOMIC DNA]</scope>
    <source>
        <strain evidence="2 3">Spb1</strain>
    </source>
</reference>
<feature type="compositionally biased region" description="Basic and acidic residues" evidence="1">
    <location>
        <begin position="26"/>
        <end position="46"/>
    </location>
</feature>